<evidence type="ECO:0000256" key="9">
    <source>
        <dbReference type="ARBA" id="ARBA00023004"/>
    </source>
</evidence>
<evidence type="ECO:0000256" key="5">
    <source>
        <dbReference type="ARBA" id="ARBA00022692"/>
    </source>
</evidence>
<feature type="transmembrane region" description="Helical" evidence="11">
    <location>
        <begin position="105"/>
        <end position="128"/>
    </location>
</feature>
<feature type="transmembrane region" description="Helical" evidence="11">
    <location>
        <begin position="140"/>
        <end position="159"/>
    </location>
</feature>
<evidence type="ECO:0000256" key="10">
    <source>
        <dbReference type="ARBA" id="ARBA00023136"/>
    </source>
</evidence>
<evidence type="ECO:0000256" key="11">
    <source>
        <dbReference type="SAM" id="Phobius"/>
    </source>
</evidence>
<dbReference type="PANTHER" id="PTHR15422:SF24">
    <property type="entry name" value="DOMON RELATED DOMAIN-CONTAINING PROTEIN"/>
    <property type="match status" value="1"/>
</dbReference>
<keyword evidence="4" id="KW-0349">Heme</keyword>
<dbReference type="CDD" id="cd08760">
    <property type="entry name" value="Cyt_b561_FRRS1_like"/>
    <property type="match status" value="1"/>
</dbReference>
<keyword evidence="5 11" id="KW-0812">Transmembrane</keyword>
<organism evidence="13 14">
    <name type="scientific">Fraxinus pennsylvanica</name>
    <dbReference type="NCBI Taxonomy" id="56036"/>
    <lineage>
        <taxon>Eukaryota</taxon>
        <taxon>Viridiplantae</taxon>
        <taxon>Streptophyta</taxon>
        <taxon>Embryophyta</taxon>
        <taxon>Tracheophyta</taxon>
        <taxon>Spermatophyta</taxon>
        <taxon>Magnoliopsida</taxon>
        <taxon>eudicotyledons</taxon>
        <taxon>Gunneridae</taxon>
        <taxon>Pentapetalae</taxon>
        <taxon>asterids</taxon>
        <taxon>lamiids</taxon>
        <taxon>Lamiales</taxon>
        <taxon>Oleaceae</taxon>
        <taxon>Oleeae</taxon>
        <taxon>Fraxinus</taxon>
    </lineage>
</organism>
<reference evidence="13" key="1">
    <citation type="submission" date="2023-05" db="EMBL/GenBank/DDBJ databases">
        <authorList>
            <person name="Huff M."/>
        </authorList>
    </citation>
    <scope>NUCLEOTIDE SEQUENCE</scope>
</reference>
<dbReference type="GO" id="GO:0020037">
    <property type="term" value="F:heme binding"/>
    <property type="evidence" value="ECO:0007669"/>
    <property type="project" value="TreeGrafter"/>
</dbReference>
<evidence type="ECO:0000256" key="3">
    <source>
        <dbReference type="ARBA" id="ARBA00022448"/>
    </source>
</evidence>
<accession>A0AAD1YS52</accession>
<evidence type="ECO:0000256" key="7">
    <source>
        <dbReference type="ARBA" id="ARBA00022982"/>
    </source>
</evidence>
<evidence type="ECO:0000313" key="13">
    <source>
        <dbReference type="EMBL" id="CAI9754935.1"/>
    </source>
</evidence>
<feature type="domain" description="Cytochrome b561" evidence="12">
    <location>
        <begin position="1"/>
        <end position="167"/>
    </location>
</feature>
<evidence type="ECO:0000256" key="2">
    <source>
        <dbReference type="ARBA" id="ARBA00004141"/>
    </source>
</evidence>
<comment type="cofactor">
    <cofactor evidence="1">
        <name>heme b</name>
        <dbReference type="ChEBI" id="CHEBI:60344"/>
    </cofactor>
</comment>
<keyword evidence="6" id="KW-0479">Metal-binding</keyword>
<proteinExistence type="predicted"/>
<dbReference type="Proteomes" id="UP000834106">
    <property type="component" value="Chromosome 1"/>
</dbReference>
<dbReference type="EMBL" id="OU503036">
    <property type="protein sequence ID" value="CAI9754935.1"/>
    <property type="molecule type" value="Genomic_DNA"/>
</dbReference>
<gene>
    <name evidence="13" type="ORF">FPE_LOCUS2366</name>
</gene>
<evidence type="ECO:0000256" key="1">
    <source>
        <dbReference type="ARBA" id="ARBA00001970"/>
    </source>
</evidence>
<dbReference type="Gene3D" id="1.20.120.1770">
    <property type="match status" value="1"/>
</dbReference>
<evidence type="ECO:0000256" key="8">
    <source>
        <dbReference type="ARBA" id="ARBA00022989"/>
    </source>
</evidence>
<sequence length="199" mass="22774">MQPTKKLVGFAMPTGFVVLNLLLLVGSSQEHGKTDTIHPRYTHKNHESLSVLLATAGAVLSIRYFDNSFNNYHQRIGLALYGVIWFQALIGILRPNRGRKGRSIWFIFHWLLGITASILGVVNVYTGLQSYHRKTSKSERVWTIVFTVQISLIIFFYLLQEKWHYIKKQGVSLCNEAVQPTDQEMSPRFNLKETPPQPS</sequence>
<dbReference type="InterPro" id="IPR006593">
    <property type="entry name" value="Cyt_b561/ferric_Rdtase_TM"/>
</dbReference>
<comment type="subcellular location">
    <subcellularLocation>
        <location evidence="2">Membrane</location>
        <topology evidence="2">Multi-pass membrane protein</topology>
    </subcellularLocation>
</comment>
<dbReference type="GO" id="GO:0046872">
    <property type="term" value="F:metal ion binding"/>
    <property type="evidence" value="ECO:0007669"/>
    <property type="project" value="UniProtKB-KW"/>
</dbReference>
<keyword evidence="14" id="KW-1185">Reference proteome</keyword>
<keyword evidence="3" id="KW-0813">Transport</keyword>
<evidence type="ECO:0000313" key="14">
    <source>
        <dbReference type="Proteomes" id="UP000834106"/>
    </source>
</evidence>
<dbReference type="GO" id="GO:0140575">
    <property type="term" value="F:transmembrane monodehydroascorbate reductase activity"/>
    <property type="evidence" value="ECO:0007669"/>
    <property type="project" value="InterPro"/>
</dbReference>
<dbReference type="Pfam" id="PF03188">
    <property type="entry name" value="Cytochrom_B561"/>
    <property type="match status" value="1"/>
</dbReference>
<keyword evidence="10 11" id="KW-0472">Membrane</keyword>
<protein>
    <recommendedName>
        <fullName evidence="12">Cytochrome b561 domain-containing protein</fullName>
    </recommendedName>
</protein>
<keyword evidence="7" id="KW-0249">Electron transport</keyword>
<dbReference type="InterPro" id="IPR045150">
    <property type="entry name" value="CYB561D1/2"/>
</dbReference>
<dbReference type="AlphaFoldDB" id="A0AAD1YS52"/>
<dbReference type="SMART" id="SM00665">
    <property type="entry name" value="B561"/>
    <property type="match status" value="1"/>
</dbReference>
<feature type="transmembrane region" description="Helical" evidence="11">
    <location>
        <begin position="6"/>
        <end position="26"/>
    </location>
</feature>
<evidence type="ECO:0000259" key="12">
    <source>
        <dbReference type="PROSITE" id="PS50939"/>
    </source>
</evidence>
<dbReference type="GO" id="GO:0016020">
    <property type="term" value="C:membrane"/>
    <property type="evidence" value="ECO:0007669"/>
    <property type="project" value="UniProtKB-SubCell"/>
</dbReference>
<evidence type="ECO:0000256" key="4">
    <source>
        <dbReference type="ARBA" id="ARBA00022617"/>
    </source>
</evidence>
<keyword evidence="8 11" id="KW-1133">Transmembrane helix</keyword>
<dbReference type="PROSITE" id="PS50939">
    <property type="entry name" value="CYTOCHROME_B561"/>
    <property type="match status" value="1"/>
</dbReference>
<dbReference type="PANTHER" id="PTHR15422">
    <property type="entry name" value="OS05G0565100 PROTEIN"/>
    <property type="match status" value="1"/>
</dbReference>
<feature type="transmembrane region" description="Helical" evidence="11">
    <location>
        <begin position="76"/>
        <end position="93"/>
    </location>
</feature>
<name>A0AAD1YS52_9LAMI</name>
<keyword evidence="9" id="KW-0408">Iron</keyword>
<evidence type="ECO:0000256" key="6">
    <source>
        <dbReference type="ARBA" id="ARBA00022723"/>
    </source>
</evidence>